<comment type="caution">
    <text evidence="2">The sequence shown here is derived from an EMBL/GenBank/DDBJ whole genome shotgun (WGS) entry which is preliminary data.</text>
</comment>
<name>A0AAJ0FHZ3_9PEZI</name>
<feature type="signal peptide" evidence="1">
    <location>
        <begin position="1"/>
        <end position="36"/>
    </location>
</feature>
<evidence type="ECO:0000313" key="3">
    <source>
        <dbReference type="Proteomes" id="UP001244011"/>
    </source>
</evidence>
<accession>A0AAJ0FHZ3</accession>
<dbReference type="RefSeq" id="XP_060284465.1">
    <property type="nucleotide sequence ID" value="XM_060427726.1"/>
</dbReference>
<evidence type="ECO:0008006" key="4">
    <source>
        <dbReference type="Google" id="ProtNLM"/>
    </source>
</evidence>
<evidence type="ECO:0000313" key="2">
    <source>
        <dbReference type="EMBL" id="KAK1768252.1"/>
    </source>
</evidence>
<keyword evidence="1" id="KW-0732">Signal</keyword>
<protein>
    <recommendedName>
        <fullName evidence="4">Secreted protein</fullName>
    </recommendedName>
</protein>
<dbReference type="AlphaFoldDB" id="A0AAJ0FHZ3"/>
<feature type="chain" id="PRO_5042590441" description="Secreted protein" evidence="1">
    <location>
        <begin position="37"/>
        <end position="85"/>
    </location>
</feature>
<reference evidence="2" key="1">
    <citation type="submission" date="2023-06" db="EMBL/GenBank/DDBJ databases">
        <title>Genome-scale phylogeny and comparative genomics of the fungal order Sordariales.</title>
        <authorList>
            <consortium name="Lawrence Berkeley National Laboratory"/>
            <person name="Hensen N."/>
            <person name="Bonometti L."/>
            <person name="Westerberg I."/>
            <person name="Brannstrom I.O."/>
            <person name="Guillou S."/>
            <person name="Cros-Aarteil S."/>
            <person name="Calhoun S."/>
            <person name="Haridas S."/>
            <person name="Kuo A."/>
            <person name="Mondo S."/>
            <person name="Pangilinan J."/>
            <person name="Riley R."/>
            <person name="Labutti K."/>
            <person name="Andreopoulos B."/>
            <person name="Lipzen A."/>
            <person name="Chen C."/>
            <person name="Yanf M."/>
            <person name="Daum C."/>
            <person name="Ng V."/>
            <person name="Clum A."/>
            <person name="Steindorff A."/>
            <person name="Ohm R."/>
            <person name="Martin F."/>
            <person name="Silar P."/>
            <person name="Natvig D."/>
            <person name="Lalanne C."/>
            <person name="Gautier V."/>
            <person name="Ament-Velasquez S.L."/>
            <person name="Kruys A."/>
            <person name="Hutchinson M.I."/>
            <person name="Powell A.J."/>
            <person name="Barry K."/>
            <person name="Miller A.N."/>
            <person name="Grigoriev I.V."/>
            <person name="Debuchy R."/>
            <person name="Gladieux P."/>
            <person name="Thoren M.H."/>
            <person name="Johannesson H."/>
        </authorList>
    </citation>
    <scope>NUCLEOTIDE SEQUENCE</scope>
    <source>
        <strain evidence="2">8032-3</strain>
    </source>
</reference>
<dbReference type="GeneID" id="85310913"/>
<gene>
    <name evidence="2" type="ORF">QBC33DRAFT_536664</name>
</gene>
<keyword evidence="3" id="KW-1185">Reference proteome</keyword>
<proteinExistence type="predicted"/>
<sequence length="85" mass="9105">MSLSWSGCHPFHAFSSFSFSFSFSFFLALAFLLARAASPDEMAVAMSWALPLMPTDAWSTTPPVLTGRVIATASAITFASGVSHR</sequence>
<dbReference type="Proteomes" id="UP001244011">
    <property type="component" value="Unassembled WGS sequence"/>
</dbReference>
<evidence type="ECO:0000256" key="1">
    <source>
        <dbReference type="SAM" id="SignalP"/>
    </source>
</evidence>
<organism evidence="2 3">
    <name type="scientific">Phialemonium atrogriseum</name>
    <dbReference type="NCBI Taxonomy" id="1093897"/>
    <lineage>
        <taxon>Eukaryota</taxon>
        <taxon>Fungi</taxon>
        <taxon>Dikarya</taxon>
        <taxon>Ascomycota</taxon>
        <taxon>Pezizomycotina</taxon>
        <taxon>Sordariomycetes</taxon>
        <taxon>Sordariomycetidae</taxon>
        <taxon>Cephalothecales</taxon>
        <taxon>Cephalothecaceae</taxon>
        <taxon>Phialemonium</taxon>
    </lineage>
</organism>
<dbReference type="EMBL" id="MU839006">
    <property type="protein sequence ID" value="KAK1768252.1"/>
    <property type="molecule type" value="Genomic_DNA"/>
</dbReference>